<sequence>MKGETVIVTGASTGIGFAIAKLFIEKGSDVIMNANNPERLQNAYQDLGSPSNAIPVSGDVGQKTTGQELVRVALKNFGSVDVLVNNAGVFHPKPFLEVEESDLDRYLTTNFKGTYFTSQAVIPEMLKQEGGSIINIGTVLVDHAISGFPASAAVSSKGAIHTFTRQLAAEYGKDNIKINTISPGIIRSPLQGKIGVEDADSLAGLHLLNRIGEADEIAETAYYLAQAEFVTGETINVAGGHTVGHAI</sequence>
<dbReference type="Proteomes" id="UP000751614">
    <property type="component" value="Unassembled WGS sequence"/>
</dbReference>
<dbReference type="InterPro" id="IPR002347">
    <property type="entry name" value="SDR_fam"/>
</dbReference>
<comment type="caution">
    <text evidence="4">The sequence shown here is derived from an EMBL/GenBank/DDBJ whole genome shotgun (WGS) entry which is preliminary data.</text>
</comment>
<dbReference type="PRINTS" id="PR00081">
    <property type="entry name" value="GDHRDH"/>
</dbReference>
<evidence type="ECO:0000313" key="5">
    <source>
        <dbReference type="Proteomes" id="UP000751614"/>
    </source>
</evidence>
<dbReference type="InterPro" id="IPR036291">
    <property type="entry name" value="NAD(P)-bd_dom_sf"/>
</dbReference>
<dbReference type="PRINTS" id="PR00080">
    <property type="entry name" value="SDRFAMILY"/>
</dbReference>
<reference evidence="4 5" key="1">
    <citation type="submission" date="2019-05" db="EMBL/GenBank/DDBJ databases">
        <title>Flagellimonas sp. AsT0115, sp. nov., isolated from a marine red algae, Asparagopsis taxiformis.</title>
        <authorList>
            <person name="Kim J."/>
            <person name="Jeong S.E."/>
            <person name="Jeon C.O."/>
        </authorList>
    </citation>
    <scope>NUCLEOTIDE SEQUENCE [LARGE SCALE GENOMIC DNA]</scope>
    <source>
        <strain evidence="4 5">AsT0115</strain>
    </source>
</reference>
<protein>
    <submittedName>
        <fullName evidence="4">SDR family oxidoreductase</fullName>
    </submittedName>
</protein>
<name>A0ABY2WK04_9FLAO</name>
<dbReference type="EMBL" id="VCNI01000002">
    <property type="protein sequence ID" value="TMU55179.1"/>
    <property type="molecule type" value="Genomic_DNA"/>
</dbReference>
<organism evidence="4 5">
    <name type="scientific">Flagellimonas algicola</name>
    <dbReference type="NCBI Taxonomy" id="2583815"/>
    <lineage>
        <taxon>Bacteria</taxon>
        <taxon>Pseudomonadati</taxon>
        <taxon>Bacteroidota</taxon>
        <taxon>Flavobacteriia</taxon>
        <taxon>Flavobacteriales</taxon>
        <taxon>Flavobacteriaceae</taxon>
        <taxon>Flagellimonas</taxon>
    </lineage>
</organism>
<evidence type="ECO:0000256" key="2">
    <source>
        <dbReference type="ARBA" id="ARBA00023002"/>
    </source>
</evidence>
<proteinExistence type="inferred from homology"/>
<accession>A0ABY2WK04</accession>
<gene>
    <name evidence="4" type="ORF">FGG15_13430</name>
</gene>
<dbReference type="Pfam" id="PF00106">
    <property type="entry name" value="adh_short"/>
    <property type="match status" value="1"/>
</dbReference>
<keyword evidence="5" id="KW-1185">Reference proteome</keyword>
<dbReference type="Gene3D" id="3.40.50.720">
    <property type="entry name" value="NAD(P)-binding Rossmann-like Domain"/>
    <property type="match status" value="1"/>
</dbReference>
<dbReference type="CDD" id="cd05233">
    <property type="entry name" value="SDR_c"/>
    <property type="match status" value="1"/>
</dbReference>
<dbReference type="RefSeq" id="WP_138837065.1">
    <property type="nucleotide sequence ID" value="NZ_VCNI01000002.1"/>
</dbReference>
<keyword evidence="2" id="KW-0560">Oxidoreductase</keyword>
<evidence type="ECO:0000313" key="4">
    <source>
        <dbReference type="EMBL" id="TMU55179.1"/>
    </source>
</evidence>
<dbReference type="PANTHER" id="PTHR43639">
    <property type="entry name" value="OXIDOREDUCTASE, SHORT-CHAIN DEHYDROGENASE/REDUCTASE FAMILY (AFU_ORTHOLOGUE AFUA_5G02870)"/>
    <property type="match status" value="1"/>
</dbReference>
<evidence type="ECO:0000256" key="1">
    <source>
        <dbReference type="ARBA" id="ARBA00006484"/>
    </source>
</evidence>
<dbReference type="PANTHER" id="PTHR43639:SF1">
    <property type="entry name" value="SHORT-CHAIN DEHYDROGENASE_REDUCTASE FAMILY PROTEIN"/>
    <property type="match status" value="1"/>
</dbReference>
<dbReference type="SUPFAM" id="SSF51735">
    <property type="entry name" value="NAD(P)-binding Rossmann-fold domains"/>
    <property type="match status" value="1"/>
</dbReference>
<comment type="similarity">
    <text evidence="1 3">Belongs to the short-chain dehydrogenases/reductases (SDR) family.</text>
</comment>
<evidence type="ECO:0000256" key="3">
    <source>
        <dbReference type="RuleBase" id="RU000363"/>
    </source>
</evidence>